<sequence length="318" mass="35504">MDRCRCLTLTAADRCSSSHLMRLTSSLTARFVRTLHLQLHPPDMDDQRDDLSALMQTTFDVPVPPVFGHDMLSLTSLCWDGGMVLWGPCPLYSGLTTLRFDDLSDEFTPSVDELLVVFQAASCLTHLHLNNVSVEHFDARTVDLPILPHLSHLAFASNGCPSSSAFLSLLRLPVMHTLRLELHSDEDVNSFVNNCTSIVRDVADLTLIYQHFDGVAPLARLLGSMPNLCRLDTCGAADHFCLLLYPVIMHWSGVCPLLEVYLTRDVIESRMMLGMLKNADATHLAQLCELYHLLKRTCLKIAVEAACTSYDPFCYTCM</sequence>
<comment type="caution">
    <text evidence="1">The sequence shown here is derived from an EMBL/GenBank/DDBJ whole genome shotgun (WGS) entry which is preliminary data.</text>
</comment>
<proteinExistence type="predicted"/>
<reference evidence="1" key="1">
    <citation type="submission" date="2023-03" db="EMBL/GenBank/DDBJ databases">
        <title>Massive genome expansion in bonnet fungi (Mycena s.s.) driven by repeated elements and novel gene families across ecological guilds.</title>
        <authorList>
            <consortium name="Lawrence Berkeley National Laboratory"/>
            <person name="Harder C.B."/>
            <person name="Miyauchi S."/>
            <person name="Viragh M."/>
            <person name="Kuo A."/>
            <person name="Thoen E."/>
            <person name="Andreopoulos B."/>
            <person name="Lu D."/>
            <person name="Skrede I."/>
            <person name="Drula E."/>
            <person name="Henrissat B."/>
            <person name="Morin E."/>
            <person name="Kohler A."/>
            <person name="Barry K."/>
            <person name="LaButti K."/>
            <person name="Morin E."/>
            <person name="Salamov A."/>
            <person name="Lipzen A."/>
            <person name="Mereny Z."/>
            <person name="Hegedus B."/>
            <person name="Baldrian P."/>
            <person name="Stursova M."/>
            <person name="Weitz H."/>
            <person name="Taylor A."/>
            <person name="Grigoriev I.V."/>
            <person name="Nagy L.G."/>
            <person name="Martin F."/>
            <person name="Kauserud H."/>
        </authorList>
    </citation>
    <scope>NUCLEOTIDE SEQUENCE</scope>
    <source>
        <strain evidence="1">CBHHK067</strain>
    </source>
</reference>
<keyword evidence="2" id="KW-1185">Reference proteome</keyword>
<dbReference type="EMBL" id="JARKIE010000001">
    <property type="protein sequence ID" value="KAJ7710371.1"/>
    <property type="molecule type" value="Genomic_DNA"/>
</dbReference>
<dbReference type="Gene3D" id="3.80.10.10">
    <property type="entry name" value="Ribonuclease Inhibitor"/>
    <property type="match status" value="1"/>
</dbReference>
<organism evidence="1 2">
    <name type="scientific">Mycena rosella</name>
    <name type="common">Pink bonnet</name>
    <name type="synonym">Agaricus rosellus</name>
    <dbReference type="NCBI Taxonomy" id="1033263"/>
    <lineage>
        <taxon>Eukaryota</taxon>
        <taxon>Fungi</taxon>
        <taxon>Dikarya</taxon>
        <taxon>Basidiomycota</taxon>
        <taxon>Agaricomycotina</taxon>
        <taxon>Agaricomycetes</taxon>
        <taxon>Agaricomycetidae</taxon>
        <taxon>Agaricales</taxon>
        <taxon>Marasmiineae</taxon>
        <taxon>Mycenaceae</taxon>
        <taxon>Mycena</taxon>
    </lineage>
</organism>
<evidence type="ECO:0000313" key="2">
    <source>
        <dbReference type="Proteomes" id="UP001221757"/>
    </source>
</evidence>
<dbReference type="InterPro" id="IPR032675">
    <property type="entry name" value="LRR_dom_sf"/>
</dbReference>
<name>A0AAD7H2F1_MYCRO</name>
<accession>A0AAD7H2F1</accession>
<dbReference type="Proteomes" id="UP001221757">
    <property type="component" value="Unassembled WGS sequence"/>
</dbReference>
<gene>
    <name evidence="1" type="ORF">B0H17DRAFT_1190123</name>
</gene>
<evidence type="ECO:0000313" key="1">
    <source>
        <dbReference type="EMBL" id="KAJ7710371.1"/>
    </source>
</evidence>
<protein>
    <submittedName>
        <fullName evidence="1">Uncharacterized protein</fullName>
    </submittedName>
</protein>
<dbReference type="AlphaFoldDB" id="A0AAD7H2F1"/>